<dbReference type="PANTHER" id="PTHR33116">
    <property type="entry name" value="REVERSE TRANSCRIPTASE ZINC-BINDING DOMAIN-CONTAINING PROTEIN-RELATED-RELATED"/>
    <property type="match status" value="1"/>
</dbReference>
<dbReference type="InterPro" id="IPR026960">
    <property type="entry name" value="RVT-Znf"/>
</dbReference>
<dbReference type="Proteomes" id="UP000195402">
    <property type="component" value="Unassembled WGS sequence"/>
</dbReference>
<dbReference type="GO" id="GO:0003676">
    <property type="term" value="F:nucleic acid binding"/>
    <property type="evidence" value="ECO:0007669"/>
    <property type="project" value="InterPro"/>
</dbReference>
<evidence type="ECO:0000259" key="1">
    <source>
        <dbReference type="Pfam" id="PF13456"/>
    </source>
</evidence>
<keyword evidence="4" id="KW-1185">Reference proteome</keyword>
<evidence type="ECO:0000259" key="2">
    <source>
        <dbReference type="Pfam" id="PF13966"/>
    </source>
</evidence>
<dbReference type="AlphaFoldDB" id="A0A200QTT8"/>
<feature type="domain" description="Reverse transcriptase zinc-binding" evidence="2">
    <location>
        <begin position="470"/>
        <end position="555"/>
    </location>
</feature>
<dbReference type="EMBL" id="MVGT01001081">
    <property type="protein sequence ID" value="OVA13862.1"/>
    <property type="molecule type" value="Genomic_DNA"/>
</dbReference>
<dbReference type="InterPro" id="IPR044730">
    <property type="entry name" value="RNase_H-like_dom_plant"/>
</dbReference>
<dbReference type="SUPFAM" id="SSF56219">
    <property type="entry name" value="DNase I-like"/>
    <property type="match status" value="1"/>
</dbReference>
<dbReference type="InterPro" id="IPR036691">
    <property type="entry name" value="Endo/exonu/phosph_ase_sf"/>
</dbReference>
<dbReference type="InterPro" id="IPR012337">
    <property type="entry name" value="RNaseH-like_sf"/>
</dbReference>
<dbReference type="Gene3D" id="3.60.10.10">
    <property type="entry name" value="Endonuclease/exonuclease/phosphatase"/>
    <property type="match status" value="1"/>
</dbReference>
<dbReference type="CDD" id="cd06222">
    <property type="entry name" value="RNase_H_like"/>
    <property type="match status" value="1"/>
</dbReference>
<comment type="caution">
    <text evidence="3">The sequence shown here is derived from an EMBL/GenBank/DDBJ whole genome shotgun (WGS) entry which is preliminary data.</text>
</comment>
<organism evidence="3 4">
    <name type="scientific">Macleaya cordata</name>
    <name type="common">Five-seeded plume-poppy</name>
    <name type="synonym">Bocconia cordata</name>
    <dbReference type="NCBI Taxonomy" id="56857"/>
    <lineage>
        <taxon>Eukaryota</taxon>
        <taxon>Viridiplantae</taxon>
        <taxon>Streptophyta</taxon>
        <taxon>Embryophyta</taxon>
        <taxon>Tracheophyta</taxon>
        <taxon>Spermatophyta</taxon>
        <taxon>Magnoliopsida</taxon>
        <taxon>Ranunculales</taxon>
        <taxon>Papaveraceae</taxon>
        <taxon>Papaveroideae</taxon>
        <taxon>Macleaya</taxon>
    </lineage>
</organism>
<dbReference type="Pfam" id="PF13966">
    <property type="entry name" value="zf-RVT"/>
    <property type="match status" value="1"/>
</dbReference>
<sequence length="828" mass="92805">MIHHDRLIKVATSLSLSNYAHNSGCGGKIWILWGEAYSVTVISSSAQYIHTKIVYNPLGMAFFASFVYASCDGYERRALWADLSAIGTGISAPWILGGDFNVVSNLAERLGGRPAMGSNIEDFNEFVESNELVDGGYVGSKYTWCNNQQGTRRIWARESSLQGCMEFLEKYSACSGQKINVEKSSFMMHSSSPSTLVNSISQTTGYQRKTAVMMYLGAPICAGRMKVIYFDGLLSKFRNKLAGWKANFLSQGGKLIMIRHVLASMAIYLLSAVVTPKLVLQSINRIISTFFWGSQDGKPKRKWVSWKTICKPVSEGRLGIRGIEEVVGSFRLKSLWNGLENKSIWASFICGKYNINRVSLPVYVPPPNASKFWKECASLIPLIVKNSVWKVGQGDMNFWLENWSNEGILAEAYTGTEVPSTISLKEVVDADFIISGINDPPISLLRRLFESRLMADSDMRLWAPTTNDSFTVKSAFDQIRDVASVCPFASFYWANFIPIKLSVFFWRALKNAVPVDTRIQNCIVSLASACVCCTQQQIETFNHLFLQGKIAADLWDHFGSYFGIHCVDFIDFKDLIWAWFNVAPPGSQMGCLAALIPMLERNRRLHNDPPASFISTRLKVLKWIHDLNPRLIVKKRSPATFKNFLSASNISPTQVRRKPIKILRWSTPPQGYFIHNTDGASVSRIAAGGGVIRDSQGEIVAAFHSSYGMGTNNLAESRALLDGLALCRQMDIRNIVVRVDSHLVASWFHAKGEIPWSLQRWWHRIRELSQNLNLFVAHVYRELNAPADSMASLGLTSNTDRIFLSDFPTRLVGLARLDRLGFPYIRNG</sequence>
<dbReference type="OMA" id="ENIGNCN"/>
<reference evidence="3 4" key="1">
    <citation type="journal article" date="2017" name="Mol. Plant">
        <title>The Genome of Medicinal Plant Macleaya cordata Provides New Insights into Benzylisoquinoline Alkaloids Metabolism.</title>
        <authorList>
            <person name="Liu X."/>
            <person name="Liu Y."/>
            <person name="Huang P."/>
            <person name="Ma Y."/>
            <person name="Qing Z."/>
            <person name="Tang Q."/>
            <person name="Cao H."/>
            <person name="Cheng P."/>
            <person name="Zheng Y."/>
            <person name="Yuan Z."/>
            <person name="Zhou Y."/>
            <person name="Liu J."/>
            <person name="Tang Z."/>
            <person name="Zhuo Y."/>
            <person name="Zhang Y."/>
            <person name="Yu L."/>
            <person name="Huang J."/>
            <person name="Yang P."/>
            <person name="Peng Q."/>
            <person name="Zhang J."/>
            <person name="Jiang W."/>
            <person name="Zhang Z."/>
            <person name="Lin K."/>
            <person name="Ro D.K."/>
            <person name="Chen X."/>
            <person name="Xiong X."/>
            <person name="Shang Y."/>
            <person name="Huang S."/>
            <person name="Zeng J."/>
        </authorList>
    </citation>
    <scope>NUCLEOTIDE SEQUENCE [LARGE SCALE GENOMIC DNA]</scope>
    <source>
        <strain evidence="4">cv. BLH2017</strain>
        <tissue evidence="3">Root</tissue>
    </source>
</reference>
<dbReference type="InParanoid" id="A0A200QTT8"/>
<gene>
    <name evidence="3" type="ORF">BVC80_1569g13</name>
</gene>
<protein>
    <submittedName>
        <fullName evidence="3">Ribonuclease H domain</fullName>
    </submittedName>
</protein>
<evidence type="ECO:0000313" key="4">
    <source>
        <dbReference type="Proteomes" id="UP000195402"/>
    </source>
</evidence>
<feature type="domain" description="RNase H type-1" evidence="1">
    <location>
        <begin position="676"/>
        <end position="792"/>
    </location>
</feature>
<accession>A0A200QTT8</accession>
<dbReference type="SUPFAM" id="SSF53098">
    <property type="entry name" value="Ribonuclease H-like"/>
    <property type="match status" value="1"/>
</dbReference>
<name>A0A200QTT8_MACCD</name>
<proteinExistence type="predicted"/>
<dbReference type="Pfam" id="PF13456">
    <property type="entry name" value="RVT_3"/>
    <property type="match status" value="1"/>
</dbReference>
<dbReference type="OrthoDB" id="1938131at2759"/>
<dbReference type="PANTHER" id="PTHR33116:SF80">
    <property type="entry name" value="REVERSE TRANSCRIPTASE ZINC-BINDING DOMAIN-CONTAINING PROTEIN"/>
    <property type="match status" value="1"/>
</dbReference>
<dbReference type="InterPro" id="IPR036397">
    <property type="entry name" value="RNaseH_sf"/>
</dbReference>
<dbReference type="Gene3D" id="3.30.420.10">
    <property type="entry name" value="Ribonuclease H-like superfamily/Ribonuclease H"/>
    <property type="match status" value="1"/>
</dbReference>
<evidence type="ECO:0000313" key="3">
    <source>
        <dbReference type="EMBL" id="OVA13862.1"/>
    </source>
</evidence>
<dbReference type="GO" id="GO:0004523">
    <property type="term" value="F:RNA-DNA hybrid ribonuclease activity"/>
    <property type="evidence" value="ECO:0007669"/>
    <property type="project" value="InterPro"/>
</dbReference>
<dbReference type="InterPro" id="IPR002156">
    <property type="entry name" value="RNaseH_domain"/>
</dbReference>